<dbReference type="AlphaFoldDB" id="A0AAE1CYM5"/>
<evidence type="ECO:0000256" key="3">
    <source>
        <dbReference type="ARBA" id="ARBA00022989"/>
    </source>
</evidence>
<name>A0AAE1CYM5_9GAST</name>
<evidence type="ECO:0000313" key="5">
    <source>
        <dbReference type="EMBL" id="KAK3745203.1"/>
    </source>
</evidence>
<proteinExistence type="predicted"/>
<reference evidence="5" key="1">
    <citation type="journal article" date="2023" name="G3 (Bethesda)">
        <title>A reference genome for the long-term kleptoplast-retaining sea slug Elysia crispata morphotype clarki.</title>
        <authorList>
            <person name="Eastman K.E."/>
            <person name="Pendleton A.L."/>
            <person name="Shaikh M.A."/>
            <person name="Suttiyut T."/>
            <person name="Ogas R."/>
            <person name="Tomko P."/>
            <person name="Gavelis G."/>
            <person name="Widhalm J.R."/>
            <person name="Wisecaver J.H."/>
        </authorList>
    </citation>
    <scope>NUCLEOTIDE SEQUENCE</scope>
    <source>
        <strain evidence="5">ECLA1</strain>
    </source>
</reference>
<accession>A0AAE1CYM5</accession>
<evidence type="ECO:0000313" key="6">
    <source>
        <dbReference type="Proteomes" id="UP001283361"/>
    </source>
</evidence>
<dbReference type="Pfam" id="PF14724">
    <property type="entry name" value="mit_SMPDase"/>
    <property type="match status" value="1"/>
</dbReference>
<comment type="subcellular location">
    <subcellularLocation>
        <location evidence="1">Membrane</location>
        <topology evidence="1">Single-pass membrane protein</topology>
    </subcellularLocation>
</comment>
<keyword evidence="2" id="KW-0812">Transmembrane</keyword>
<dbReference type="Proteomes" id="UP001283361">
    <property type="component" value="Unassembled WGS sequence"/>
</dbReference>
<comment type="caution">
    <text evidence="5">The sequence shown here is derived from an EMBL/GenBank/DDBJ whole genome shotgun (WGS) entry which is preliminary data.</text>
</comment>
<sequence>MAACRPLPVLERLHAAQGRPLIQRCHLMSEILNTTSSKELKSTLPYILHEIFDFEKDQGWQLDRIFRSYSTDQFNYIRQFLSPEGPLMKVINCLQADPYALYEFPMKAIPAPARHMIEDGAVPPFYANKLQGQSFSSAVLMLNILSSSDQ</sequence>
<dbReference type="GO" id="GO:0046513">
    <property type="term" value="P:ceramide biosynthetic process"/>
    <property type="evidence" value="ECO:0007669"/>
    <property type="project" value="TreeGrafter"/>
</dbReference>
<evidence type="ECO:0000256" key="2">
    <source>
        <dbReference type="ARBA" id="ARBA00022692"/>
    </source>
</evidence>
<keyword evidence="6" id="KW-1185">Reference proteome</keyword>
<dbReference type="GO" id="GO:0006685">
    <property type="term" value="P:sphingomyelin catabolic process"/>
    <property type="evidence" value="ECO:0007669"/>
    <property type="project" value="TreeGrafter"/>
</dbReference>
<dbReference type="PANTHER" id="PTHR12988:SF6">
    <property type="entry name" value="SPHINGOMYELIN PHOSPHODIESTERASE 4"/>
    <property type="match status" value="1"/>
</dbReference>
<dbReference type="GO" id="GO:0050290">
    <property type="term" value="F:sphingomyelin phosphodiesterase D activity"/>
    <property type="evidence" value="ECO:0007669"/>
    <property type="project" value="InterPro"/>
</dbReference>
<keyword evidence="3" id="KW-1133">Transmembrane helix</keyword>
<dbReference type="InterPro" id="IPR024129">
    <property type="entry name" value="Sphingomy_SMPD4"/>
</dbReference>
<protein>
    <submittedName>
        <fullName evidence="5">Uncharacterized protein</fullName>
    </submittedName>
</protein>
<evidence type="ECO:0000256" key="1">
    <source>
        <dbReference type="ARBA" id="ARBA00004167"/>
    </source>
</evidence>
<dbReference type="EMBL" id="JAWDGP010006236">
    <property type="protein sequence ID" value="KAK3745203.1"/>
    <property type="molecule type" value="Genomic_DNA"/>
</dbReference>
<evidence type="ECO:0000256" key="4">
    <source>
        <dbReference type="ARBA" id="ARBA00023136"/>
    </source>
</evidence>
<dbReference type="GO" id="GO:0016020">
    <property type="term" value="C:membrane"/>
    <property type="evidence" value="ECO:0007669"/>
    <property type="project" value="UniProtKB-SubCell"/>
</dbReference>
<keyword evidence="4" id="KW-0472">Membrane</keyword>
<organism evidence="5 6">
    <name type="scientific">Elysia crispata</name>
    <name type="common">lettuce slug</name>
    <dbReference type="NCBI Taxonomy" id="231223"/>
    <lineage>
        <taxon>Eukaryota</taxon>
        <taxon>Metazoa</taxon>
        <taxon>Spiralia</taxon>
        <taxon>Lophotrochozoa</taxon>
        <taxon>Mollusca</taxon>
        <taxon>Gastropoda</taxon>
        <taxon>Heterobranchia</taxon>
        <taxon>Euthyneura</taxon>
        <taxon>Panpulmonata</taxon>
        <taxon>Sacoglossa</taxon>
        <taxon>Placobranchoidea</taxon>
        <taxon>Plakobranchidae</taxon>
        <taxon>Elysia</taxon>
    </lineage>
</organism>
<gene>
    <name evidence="5" type="ORF">RRG08_012387</name>
</gene>
<dbReference type="PANTHER" id="PTHR12988">
    <property type="entry name" value="SPHINGOMYELIN PHOSPHODIESTERASE 4"/>
    <property type="match status" value="1"/>
</dbReference>
<dbReference type="GO" id="GO:0046475">
    <property type="term" value="P:glycerophospholipid catabolic process"/>
    <property type="evidence" value="ECO:0007669"/>
    <property type="project" value="TreeGrafter"/>
</dbReference>